<accession>A0AAD9WRB1</accession>
<comment type="caution">
    <text evidence="3">The sequence shown here is derived from an EMBL/GenBank/DDBJ whole genome shotgun (WGS) entry which is preliminary data.</text>
</comment>
<dbReference type="InterPro" id="IPR000477">
    <property type="entry name" value="RT_dom"/>
</dbReference>
<feature type="domain" description="Reverse transcriptase" evidence="1">
    <location>
        <begin position="128"/>
        <end position="317"/>
    </location>
</feature>
<feature type="domain" description="Reverse transcriptase zinc-binding" evidence="2">
    <location>
        <begin position="414"/>
        <end position="501"/>
    </location>
</feature>
<dbReference type="InterPro" id="IPR043502">
    <property type="entry name" value="DNA/RNA_pol_sf"/>
</dbReference>
<protein>
    <recommendedName>
        <fullName evidence="5">Reverse transcriptase zinc-binding domain-containing protein</fullName>
    </recommendedName>
</protein>
<keyword evidence="4" id="KW-1185">Reference proteome</keyword>
<sequence length="518" mass="59874">MSVSDHNAIMLGEPRKNWGPYLFYFYNNWLEDDELIKQAKKGWIGCKATGCKVFVLACKVKSTKRNLKFFLLEKKKDSFSVKECEQRLAAVEVKAVRNGWTEALRKERIDILSNSIMKDLNKTFIALIPKKDNLETLSDFRPISLVGSKYKIIAKVLANRLKKVLNTVIGETQMAFVRTCQILDSFVIAEEIIHMGKRNHEDGVLVKLDFEKAYDSVDLNLIGSVNERHVIWGKMETLDKVLHHHSVTWTWKATELGLVRGAIFGDNTEHISHLQFADDTIIFLQPKPDYLRNAKRVLRCFKLVVGLRINFHKSCLVRIGDGRSVFWETSIDGNGKLREACPRFFALFIKKHGVFQEFESWNGSRWVWEVPLRTCLFDWEKDQCGVFLNLLDCICIRKSVCDALAWKYQSDGKFTVGSFHRKMLELQSNNTLVFTGGWQGVSPPKIELFGWQLLRGRLMVKNVMLKFGLDLTPIMLCSLCNTEGETMDHLFLHCHRSWKLWTSTMKWWGVETCSNKTL</sequence>
<evidence type="ECO:0000259" key="1">
    <source>
        <dbReference type="Pfam" id="PF00078"/>
    </source>
</evidence>
<dbReference type="AlphaFoldDB" id="A0AAD9WRB1"/>
<dbReference type="PANTHER" id="PTHR36617">
    <property type="entry name" value="PROTEIN, PUTATIVE-RELATED"/>
    <property type="match status" value="1"/>
</dbReference>
<dbReference type="Proteomes" id="UP001280121">
    <property type="component" value="Unassembled WGS sequence"/>
</dbReference>
<reference evidence="3" key="1">
    <citation type="journal article" date="2023" name="Plant J.">
        <title>Genome sequences and population genomics provide insights into the demographic history, inbreeding, and mutation load of two 'living fossil' tree species of Dipteronia.</title>
        <authorList>
            <person name="Feng Y."/>
            <person name="Comes H.P."/>
            <person name="Chen J."/>
            <person name="Zhu S."/>
            <person name="Lu R."/>
            <person name="Zhang X."/>
            <person name="Li P."/>
            <person name="Qiu J."/>
            <person name="Olsen K.M."/>
            <person name="Qiu Y."/>
        </authorList>
    </citation>
    <scope>NUCLEOTIDE SEQUENCE</scope>
    <source>
        <strain evidence="3">KIB01</strain>
    </source>
</reference>
<dbReference type="Pfam" id="PF00078">
    <property type="entry name" value="RVT_1"/>
    <property type="match status" value="1"/>
</dbReference>
<dbReference type="EMBL" id="JANJYI010000008">
    <property type="protein sequence ID" value="KAK2639465.1"/>
    <property type="molecule type" value="Genomic_DNA"/>
</dbReference>
<dbReference type="SUPFAM" id="SSF56672">
    <property type="entry name" value="DNA/RNA polymerases"/>
    <property type="match status" value="1"/>
</dbReference>
<dbReference type="CDD" id="cd01650">
    <property type="entry name" value="RT_nLTR_like"/>
    <property type="match status" value="1"/>
</dbReference>
<dbReference type="Pfam" id="PF13966">
    <property type="entry name" value="zf-RVT"/>
    <property type="match status" value="1"/>
</dbReference>
<dbReference type="PANTHER" id="PTHR36617:SF5">
    <property type="entry name" value="OS05G0421675 PROTEIN"/>
    <property type="match status" value="1"/>
</dbReference>
<evidence type="ECO:0000313" key="3">
    <source>
        <dbReference type="EMBL" id="KAK2639465.1"/>
    </source>
</evidence>
<gene>
    <name evidence="3" type="ORF">Ddye_027260</name>
</gene>
<evidence type="ECO:0008006" key="5">
    <source>
        <dbReference type="Google" id="ProtNLM"/>
    </source>
</evidence>
<evidence type="ECO:0000259" key="2">
    <source>
        <dbReference type="Pfam" id="PF13966"/>
    </source>
</evidence>
<dbReference type="InterPro" id="IPR026960">
    <property type="entry name" value="RVT-Znf"/>
</dbReference>
<organism evidence="3 4">
    <name type="scientific">Dipteronia dyeriana</name>
    <dbReference type="NCBI Taxonomy" id="168575"/>
    <lineage>
        <taxon>Eukaryota</taxon>
        <taxon>Viridiplantae</taxon>
        <taxon>Streptophyta</taxon>
        <taxon>Embryophyta</taxon>
        <taxon>Tracheophyta</taxon>
        <taxon>Spermatophyta</taxon>
        <taxon>Magnoliopsida</taxon>
        <taxon>eudicotyledons</taxon>
        <taxon>Gunneridae</taxon>
        <taxon>Pentapetalae</taxon>
        <taxon>rosids</taxon>
        <taxon>malvids</taxon>
        <taxon>Sapindales</taxon>
        <taxon>Sapindaceae</taxon>
        <taxon>Hippocastanoideae</taxon>
        <taxon>Acereae</taxon>
        <taxon>Dipteronia</taxon>
    </lineage>
</organism>
<name>A0AAD9WRB1_9ROSI</name>
<evidence type="ECO:0000313" key="4">
    <source>
        <dbReference type="Proteomes" id="UP001280121"/>
    </source>
</evidence>
<proteinExistence type="predicted"/>